<feature type="transmembrane region" description="Helical" evidence="1">
    <location>
        <begin position="6"/>
        <end position="26"/>
    </location>
</feature>
<protein>
    <submittedName>
        <fullName evidence="2">Uncharacterized protein</fullName>
    </submittedName>
</protein>
<name>A0A1X7UFK4_AMPQE</name>
<evidence type="ECO:0000256" key="1">
    <source>
        <dbReference type="SAM" id="Phobius"/>
    </source>
</evidence>
<proteinExistence type="predicted"/>
<dbReference type="EnsemblMetazoa" id="Aqu2.1.26261_001">
    <property type="protein sequence ID" value="Aqu2.1.26261_001"/>
    <property type="gene ID" value="Aqu2.1.26261"/>
</dbReference>
<keyword evidence="1" id="KW-1133">Transmembrane helix</keyword>
<keyword evidence="1" id="KW-0472">Membrane</keyword>
<keyword evidence="1" id="KW-0812">Transmembrane</keyword>
<dbReference type="AlphaFoldDB" id="A0A1X7UFK4"/>
<reference evidence="2" key="1">
    <citation type="submission" date="2017-05" db="UniProtKB">
        <authorList>
            <consortium name="EnsemblMetazoa"/>
        </authorList>
    </citation>
    <scope>IDENTIFICATION</scope>
</reference>
<organism evidence="2">
    <name type="scientific">Amphimedon queenslandica</name>
    <name type="common">Sponge</name>
    <dbReference type="NCBI Taxonomy" id="400682"/>
    <lineage>
        <taxon>Eukaryota</taxon>
        <taxon>Metazoa</taxon>
        <taxon>Porifera</taxon>
        <taxon>Demospongiae</taxon>
        <taxon>Heteroscleromorpha</taxon>
        <taxon>Haplosclerida</taxon>
        <taxon>Niphatidae</taxon>
        <taxon>Amphimedon</taxon>
    </lineage>
</organism>
<dbReference type="InParanoid" id="A0A1X7UFK4"/>
<sequence>MMRLCSLIVIKIISVKITPVAILVMINRPVSGRPTILDKVLLTVENTLIISSYQIATNLYNILI</sequence>
<accession>A0A1X7UFK4</accession>
<evidence type="ECO:0000313" key="2">
    <source>
        <dbReference type="EnsemblMetazoa" id="Aqu2.1.26261_001"/>
    </source>
</evidence>